<evidence type="ECO:0000256" key="3">
    <source>
        <dbReference type="RuleBase" id="RU000363"/>
    </source>
</evidence>
<accession>A0A5C6LPI6</accession>
<reference evidence="4 5" key="1">
    <citation type="submission" date="2019-08" db="EMBL/GenBank/DDBJ databases">
        <title>Whole genome sequencing of chitin degrading bacteria Chitinophaga pinensis YS16.</title>
        <authorList>
            <person name="Singh R.P."/>
            <person name="Manchanda G."/>
            <person name="Maurya I.K."/>
            <person name="Joshi N.K."/>
            <person name="Srivastava A.K."/>
        </authorList>
    </citation>
    <scope>NUCLEOTIDE SEQUENCE [LARGE SCALE GENOMIC DNA]</scope>
    <source>
        <strain evidence="4 5">YS-16</strain>
    </source>
</reference>
<dbReference type="OrthoDB" id="9786056at2"/>
<protein>
    <submittedName>
        <fullName evidence="4">SDR family oxidoreductase</fullName>
    </submittedName>
</protein>
<dbReference type="Gene3D" id="3.40.50.720">
    <property type="entry name" value="NAD(P)-binding Rossmann-like Domain"/>
    <property type="match status" value="1"/>
</dbReference>
<evidence type="ECO:0000313" key="4">
    <source>
        <dbReference type="EMBL" id="TWV99364.1"/>
    </source>
</evidence>
<gene>
    <name evidence="4" type="ORF">FEF09_16600</name>
</gene>
<organism evidence="4 5">
    <name type="scientific">Chitinophaga pinensis</name>
    <dbReference type="NCBI Taxonomy" id="79329"/>
    <lineage>
        <taxon>Bacteria</taxon>
        <taxon>Pseudomonadati</taxon>
        <taxon>Bacteroidota</taxon>
        <taxon>Chitinophagia</taxon>
        <taxon>Chitinophagales</taxon>
        <taxon>Chitinophagaceae</taxon>
        <taxon>Chitinophaga</taxon>
    </lineage>
</organism>
<dbReference type="InterPro" id="IPR002347">
    <property type="entry name" value="SDR_fam"/>
</dbReference>
<dbReference type="Proteomes" id="UP000318815">
    <property type="component" value="Unassembled WGS sequence"/>
</dbReference>
<dbReference type="PRINTS" id="PR00080">
    <property type="entry name" value="SDRFAMILY"/>
</dbReference>
<dbReference type="SUPFAM" id="SSF51735">
    <property type="entry name" value="NAD(P)-binding Rossmann-fold domains"/>
    <property type="match status" value="1"/>
</dbReference>
<dbReference type="PANTHER" id="PTHR43976">
    <property type="entry name" value="SHORT CHAIN DEHYDROGENASE"/>
    <property type="match status" value="1"/>
</dbReference>
<dbReference type="CDD" id="cd05374">
    <property type="entry name" value="17beta-HSD-like_SDR_c"/>
    <property type="match status" value="1"/>
</dbReference>
<dbReference type="GO" id="GO:0016491">
    <property type="term" value="F:oxidoreductase activity"/>
    <property type="evidence" value="ECO:0007669"/>
    <property type="project" value="UniProtKB-KW"/>
</dbReference>
<dbReference type="PROSITE" id="PS00061">
    <property type="entry name" value="ADH_SHORT"/>
    <property type="match status" value="1"/>
</dbReference>
<evidence type="ECO:0000256" key="2">
    <source>
        <dbReference type="ARBA" id="ARBA00023002"/>
    </source>
</evidence>
<keyword evidence="5" id="KW-1185">Reference proteome</keyword>
<dbReference type="InterPro" id="IPR051911">
    <property type="entry name" value="SDR_oxidoreductase"/>
</dbReference>
<dbReference type="AlphaFoldDB" id="A0A5C6LPI6"/>
<dbReference type="Pfam" id="PF00106">
    <property type="entry name" value="adh_short"/>
    <property type="match status" value="1"/>
</dbReference>
<keyword evidence="2" id="KW-0560">Oxidoreductase</keyword>
<name>A0A5C6LPI6_9BACT</name>
<dbReference type="EMBL" id="VOHS01000016">
    <property type="protein sequence ID" value="TWV99364.1"/>
    <property type="molecule type" value="Genomic_DNA"/>
</dbReference>
<evidence type="ECO:0000313" key="5">
    <source>
        <dbReference type="Proteomes" id="UP000318815"/>
    </source>
</evidence>
<dbReference type="RefSeq" id="WP_146306160.1">
    <property type="nucleotide sequence ID" value="NZ_VOHS01000016.1"/>
</dbReference>
<evidence type="ECO:0000256" key="1">
    <source>
        <dbReference type="ARBA" id="ARBA00006484"/>
    </source>
</evidence>
<comment type="similarity">
    <text evidence="1 3">Belongs to the short-chain dehydrogenases/reductases (SDR) family.</text>
</comment>
<dbReference type="InterPro" id="IPR036291">
    <property type="entry name" value="NAD(P)-bd_dom_sf"/>
</dbReference>
<proteinExistence type="inferred from homology"/>
<dbReference type="PANTHER" id="PTHR43976:SF16">
    <property type="entry name" value="SHORT-CHAIN DEHYDROGENASE_REDUCTASE FAMILY PROTEIN"/>
    <property type="match status" value="1"/>
</dbReference>
<sequence length="272" mass="29842">MKKTVFITGASQGLGKTAAKRFAAAGWNVIATMRSPEKENELTLLDNVLVLKVDVQDKASIEAGIATTIAKYGKIDTFINNAGYGLFGPFELSTEEQIRTQFDVNVFGLMAATKAILPHFRANKAGTIINISSMGGRVSFPIISLYNATKFAVEGFTESLRYELADFNIHVKLIEPGVTATNFDNAANFTSSNDITDYNAYVNAFLGHWMALNANPATSEDVVDVIYTAATDGKDQLRYIATPDAELLINARNTKTEEEYLQVMKDRHVPQH</sequence>
<dbReference type="InterPro" id="IPR020904">
    <property type="entry name" value="Sc_DH/Rdtase_CS"/>
</dbReference>
<comment type="caution">
    <text evidence="4">The sequence shown here is derived from an EMBL/GenBank/DDBJ whole genome shotgun (WGS) entry which is preliminary data.</text>
</comment>
<dbReference type="PRINTS" id="PR00081">
    <property type="entry name" value="GDHRDH"/>
</dbReference>